<evidence type="ECO:0008006" key="4">
    <source>
        <dbReference type="Google" id="ProtNLM"/>
    </source>
</evidence>
<comment type="caution">
    <text evidence="2">The sequence shown here is derived from an EMBL/GenBank/DDBJ whole genome shotgun (WGS) entry which is preliminary data.</text>
</comment>
<proteinExistence type="predicted"/>
<dbReference type="Proteomes" id="UP000324133">
    <property type="component" value="Unassembled WGS sequence"/>
</dbReference>
<feature type="chain" id="PRO_5022776810" description="TraB/GumN family protein" evidence="1">
    <location>
        <begin position="26"/>
        <end position="297"/>
    </location>
</feature>
<dbReference type="EMBL" id="VKKY01000003">
    <property type="protein sequence ID" value="KAA3436691.1"/>
    <property type="molecule type" value="Genomic_DNA"/>
</dbReference>
<accession>A0A5B6TCL7</accession>
<sequence>MKNQIFAMGSMVLALFLASFSQSKAQTPPTDCDTKLLSYKNWKETPTTQWNLTLQSPSGGSLEYIGTTHTSDPTHAQFAQIKQAWNTLKPTLAFFEGPNRGVAATEEETIKQFGESGYVRFLAQADGIKTVTLEMSPQEEIDQLLKSSRFSKEQVKLFFVLREASRLRERKVLNEDQLKTAITQLLQKANTMIKGFDGVIPDLAALQVAYQKYWTAPVHWWEAPTAWFDPLGDSLKTGGNFTNDINRQSSENRNAHMYRILSEAVLRGERVLAVVGRNHVPMQAEALKCALTKKANP</sequence>
<evidence type="ECO:0000256" key="1">
    <source>
        <dbReference type="SAM" id="SignalP"/>
    </source>
</evidence>
<evidence type="ECO:0000313" key="2">
    <source>
        <dbReference type="EMBL" id="KAA3436691.1"/>
    </source>
</evidence>
<protein>
    <recommendedName>
        <fullName evidence="4">TraB/GumN family protein</fullName>
    </recommendedName>
</protein>
<dbReference type="OrthoDB" id="1433859at2"/>
<dbReference type="RefSeq" id="WP_149092630.1">
    <property type="nucleotide sequence ID" value="NZ_VKKY01000003.1"/>
</dbReference>
<keyword evidence="1" id="KW-0732">Signal</keyword>
<keyword evidence="3" id="KW-1185">Reference proteome</keyword>
<feature type="signal peptide" evidence="1">
    <location>
        <begin position="1"/>
        <end position="25"/>
    </location>
</feature>
<gene>
    <name evidence="2" type="ORF">FOA19_20135</name>
</gene>
<dbReference type="AlphaFoldDB" id="A0A5B6TCL7"/>
<organism evidence="2 3">
    <name type="scientific">Rufibacter hautae</name>
    <dbReference type="NCBI Taxonomy" id="2595005"/>
    <lineage>
        <taxon>Bacteria</taxon>
        <taxon>Pseudomonadati</taxon>
        <taxon>Bacteroidota</taxon>
        <taxon>Cytophagia</taxon>
        <taxon>Cytophagales</taxon>
        <taxon>Hymenobacteraceae</taxon>
        <taxon>Rufibacter</taxon>
    </lineage>
</organism>
<name>A0A5B6TCL7_9BACT</name>
<reference evidence="2 3" key="1">
    <citation type="submission" date="2019-07" db="EMBL/GenBank/DDBJ databases">
        <title>Rufibacter sp. nov., isolated from lake sediment.</title>
        <authorList>
            <person name="Qu J.-H."/>
        </authorList>
    </citation>
    <scope>NUCLEOTIDE SEQUENCE [LARGE SCALE GENOMIC DNA]</scope>
    <source>
        <strain evidence="2 3">NBS58-1</strain>
    </source>
</reference>
<evidence type="ECO:0000313" key="3">
    <source>
        <dbReference type="Proteomes" id="UP000324133"/>
    </source>
</evidence>